<keyword evidence="4 6" id="KW-1133">Transmembrane helix</keyword>
<dbReference type="AlphaFoldDB" id="V4AIQ0"/>
<dbReference type="PANTHER" id="PTHR23427:SF2">
    <property type="entry name" value="SURFEIT LOCUS PROTEIN 1"/>
    <property type="match status" value="1"/>
</dbReference>
<proteinExistence type="inferred from homology"/>
<keyword evidence="8" id="KW-1185">Reference proteome</keyword>
<comment type="function">
    <text evidence="6">Probably involved in the biogenesis of the COX complex.</text>
</comment>
<keyword evidence="6" id="KW-0999">Mitochondrion inner membrane</keyword>
<dbReference type="PROSITE" id="PS50895">
    <property type="entry name" value="SURF1"/>
    <property type="match status" value="1"/>
</dbReference>
<sequence length="285" mass="33157">MLVPGRLTLLRLKNLYNRISFKYVSQQTPRNRPLSSTGGKRLSNYLLLTFPATTFCLGTWQIKRYKWKQELIQKLEGRLSLPPIDLPEDSSEMENLEYFRVKLRGKFDHSKEMVISPRQDYSPNVRRGPYPEQGGHIVVPFELTDSKRRILVNRGFVPSQQIPPANRLEGQVTDEVEVTGVIRKSDKVSRFLKGMNKPLKYGYFMGRDIKLMSQLAQTEPIFIDAELSSTVKGGPKGGQTIVKLRDEHLQYIFVWYTLTAYMLYRWVKFNNMPKLNMIKTLQSKF</sequence>
<dbReference type="KEGG" id="lgi:LOTGIDRAFT_185379"/>
<dbReference type="GeneID" id="20244649"/>
<protein>
    <recommendedName>
        <fullName evidence="6">SURF1-like protein</fullName>
    </recommendedName>
</protein>
<dbReference type="OrthoDB" id="10040024at2759"/>
<keyword evidence="3 6" id="KW-0812">Transmembrane</keyword>
<dbReference type="CDD" id="cd06662">
    <property type="entry name" value="SURF1"/>
    <property type="match status" value="1"/>
</dbReference>
<evidence type="ECO:0000256" key="6">
    <source>
        <dbReference type="RuleBase" id="RU363076"/>
    </source>
</evidence>
<dbReference type="Pfam" id="PF02104">
    <property type="entry name" value="SURF1"/>
    <property type="match status" value="1"/>
</dbReference>
<accession>V4AIQ0</accession>
<dbReference type="STRING" id="225164.V4AIQ0"/>
<dbReference type="GO" id="GO:0033617">
    <property type="term" value="P:mitochondrial respiratory chain complex IV assembly"/>
    <property type="evidence" value="ECO:0007669"/>
    <property type="project" value="TreeGrafter"/>
</dbReference>
<gene>
    <name evidence="7" type="ORF">LOTGIDRAFT_185379</name>
</gene>
<dbReference type="CTD" id="20244649"/>
<evidence type="ECO:0000256" key="5">
    <source>
        <dbReference type="ARBA" id="ARBA00023136"/>
    </source>
</evidence>
<keyword evidence="6" id="KW-0496">Mitochondrion</keyword>
<reference evidence="7 8" key="1">
    <citation type="journal article" date="2013" name="Nature">
        <title>Insights into bilaterian evolution from three spiralian genomes.</title>
        <authorList>
            <person name="Simakov O."/>
            <person name="Marletaz F."/>
            <person name="Cho S.J."/>
            <person name="Edsinger-Gonzales E."/>
            <person name="Havlak P."/>
            <person name="Hellsten U."/>
            <person name="Kuo D.H."/>
            <person name="Larsson T."/>
            <person name="Lv J."/>
            <person name="Arendt D."/>
            <person name="Savage R."/>
            <person name="Osoegawa K."/>
            <person name="de Jong P."/>
            <person name="Grimwood J."/>
            <person name="Chapman J.A."/>
            <person name="Shapiro H."/>
            <person name="Aerts A."/>
            <person name="Otillar R.P."/>
            <person name="Terry A.Y."/>
            <person name="Boore J.L."/>
            <person name="Grigoriev I.V."/>
            <person name="Lindberg D.R."/>
            <person name="Seaver E.C."/>
            <person name="Weisblat D.A."/>
            <person name="Putnam N.H."/>
            <person name="Rokhsar D.S."/>
        </authorList>
    </citation>
    <scope>NUCLEOTIDE SEQUENCE [LARGE SCALE GENOMIC DNA]</scope>
</reference>
<evidence type="ECO:0000313" key="8">
    <source>
        <dbReference type="Proteomes" id="UP000030746"/>
    </source>
</evidence>
<evidence type="ECO:0000313" key="7">
    <source>
        <dbReference type="EMBL" id="ESP03984.1"/>
    </source>
</evidence>
<comment type="caution">
    <text evidence="6">Lacks conserved residue(s) required for the propagation of feature annotation.</text>
</comment>
<dbReference type="OMA" id="WYSRDVA"/>
<evidence type="ECO:0000256" key="2">
    <source>
        <dbReference type="ARBA" id="ARBA00007165"/>
    </source>
</evidence>
<comment type="subcellular location">
    <subcellularLocation>
        <location evidence="1">Membrane</location>
    </subcellularLocation>
    <subcellularLocation>
        <location evidence="6">Mitochondrion inner membrane</location>
        <topology evidence="6">Multi-pass membrane protein</topology>
    </subcellularLocation>
</comment>
<evidence type="ECO:0000256" key="1">
    <source>
        <dbReference type="ARBA" id="ARBA00004370"/>
    </source>
</evidence>
<evidence type="ECO:0000256" key="3">
    <source>
        <dbReference type="ARBA" id="ARBA00022692"/>
    </source>
</evidence>
<name>V4AIQ0_LOTGI</name>
<comment type="similarity">
    <text evidence="2 6">Belongs to the SURF1 family.</text>
</comment>
<dbReference type="InterPro" id="IPR045214">
    <property type="entry name" value="Surf1/Surf4"/>
</dbReference>
<dbReference type="PANTHER" id="PTHR23427">
    <property type="entry name" value="SURFEIT LOCUS PROTEIN"/>
    <property type="match status" value="1"/>
</dbReference>
<dbReference type="Proteomes" id="UP000030746">
    <property type="component" value="Unassembled WGS sequence"/>
</dbReference>
<dbReference type="HOGENOM" id="CLU_047737_4_0_1"/>
<dbReference type="GO" id="GO:0005743">
    <property type="term" value="C:mitochondrial inner membrane"/>
    <property type="evidence" value="ECO:0007669"/>
    <property type="project" value="UniProtKB-SubCell"/>
</dbReference>
<feature type="transmembrane region" description="Helical" evidence="6">
    <location>
        <begin position="249"/>
        <end position="267"/>
    </location>
</feature>
<dbReference type="EMBL" id="KB199905">
    <property type="protein sequence ID" value="ESP03984.1"/>
    <property type="molecule type" value="Genomic_DNA"/>
</dbReference>
<organism evidence="7 8">
    <name type="scientific">Lottia gigantea</name>
    <name type="common">Giant owl limpet</name>
    <dbReference type="NCBI Taxonomy" id="225164"/>
    <lineage>
        <taxon>Eukaryota</taxon>
        <taxon>Metazoa</taxon>
        <taxon>Spiralia</taxon>
        <taxon>Lophotrochozoa</taxon>
        <taxon>Mollusca</taxon>
        <taxon>Gastropoda</taxon>
        <taxon>Patellogastropoda</taxon>
        <taxon>Lottioidea</taxon>
        <taxon>Lottiidae</taxon>
        <taxon>Lottia</taxon>
    </lineage>
</organism>
<dbReference type="InterPro" id="IPR002994">
    <property type="entry name" value="Surf1/Shy1"/>
</dbReference>
<evidence type="ECO:0000256" key="4">
    <source>
        <dbReference type="ARBA" id="ARBA00022989"/>
    </source>
</evidence>
<dbReference type="RefSeq" id="XP_009045466.1">
    <property type="nucleotide sequence ID" value="XM_009047218.1"/>
</dbReference>
<keyword evidence="5 6" id="KW-0472">Membrane</keyword>